<dbReference type="Proteomes" id="UP000683925">
    <property type="component" value="Unassembled WGS sequence"/>
</dbReference>
<gene>
    <name evidence="2" type="ORF">POCTA_138.1.T0540029</name>
</gene>
<feature type="transmembrane region" description="Helical" evidence="1">
    <location>
        <begin position="252"/>
        <end position="269"/>
    </location>
</feature>
<evidence type="ECO:0000256" key="1">
    <source>
        <dbReference type="SAM" id="Phobius"/>
    </source>
</evidence>
<dbReference type="EMBL" id="CAJJDP010000054">
    <property type="protein sequence ID" value="CAD8169600.1"/>
    <property type="molecule type" value="Genomic_DNA"/>
</dbReference>
<keyword evidence="3" id="KW-1185">Reference proteome</keyword>
<dbReference type="AlphaFoldDB" id="A0A8S1UX56"/>
<feature type="transmembrane region" description="Helical" evidence="1">
    <location>
        <begin position="167"/>
        <end position="186"/>
    </location>
</feature>
<feature type="transmembrane region" description="Helical" evidence="1">
    <location>
        <begin position="326"/>
        <end position="355"/>
    </location>
</feature>
<evidence type="ECO:0000313" key="2">
    <source>
        <dbReference type="EMBL" id="CAD8169600.1"/>
    </source>
</evidence>
<comment type="caution">
    <text evidence="2">The sequence shown here is derived from an EMBL/GenBank/DDBJ whole genome shotgun (WGS) entry which is preliminary data.</text>
</comment>
<proteinExistence type="predicted"/>
<accession>A0A8S1UX56</accession>
<protein>
    <recommendedName>
        <fullName evidence="4">Transmembrane protein</fullName>
    </recommendedName>
</protein>
<feature type="transmembrane region" description="Helical" evidence="1">
    <location>
        <begin position="136"/>
        <end position="155"/>
    </location>
</feature>
<reference evidence="2" key="1">
    <citation type="submission" date="2021-01" db="EMBL/GenBank/DDBJ databases">
        <authorList>
            <consortium name="Genoscope - CEA"/>
            <person name="William W."/>
        </authorList>
    </citation>
    <scope>NUCLEOTIDE SEQUENCE</scope>
</reference>
<name>A0A8S1UX56_PAROT</name>
<keyword evidence="1" id="KW-1133">Transmembrane helix</keyword>
<feature type="transmembrane region" description="Helical" evidence="1">
    <location>
        <begin position="198"/>
        <end position="217"/>
    </location>
</feature>
<keyword evidence="1" id="KW-0812">Transmembrane</keyword>
<organism evidence="2 3">
    <name type="scientific">Paramecium octaurelia</name>
    <dbReference type="NCBI Taxonomy" id="43137"/>
    <lineage>
        <taxon>Eukaryota</taxon>
        <taxon>Sar</taxon>
        <taxon>Alveolata</taxon>
        <taxon>Ciliophora</taxon>
        <taxon>Intramacronucleata</taxon>
        <taxon>Oligohymenophorea</taxon>
        <taxon>Peniculida</taxon>
        <taxon>Parameciidae</taxon>
        <taxon>Paramecium</taxon>
    </lineage>
</organism>
<evidence type="ECO:0000313" key="3">
    <source>
        <dbReference type="Proteomes" id="UP000683925"/>
    </source>
</evidence>
<dbReference type="OrthoDB" id="304111at2759"/>
<feature type="transmembrane region" description="Helical" evidence="1">
    <location>
        <begin position="229"/>
        <end position="246"/>
    </location>
</feature>
<sequence length="397" mass="45990">MQFSADPQYFEMSKYPNNLGQQTVNPVMNPIVPQANLSTQPNISSGNDPSSPEQTRQAFLFKYYVKQIIQLAGIALIYGINQINALSSIYLTEVNREWWGSKYTYESQRESFPTRREFENWMEERRREYMDYKFNWVYYFILALTIFFSLFLVFTRNSKSSVRNQNTFFTIQTVLLGIVFGGLSSVHQQNWQYHNTVLFILLTLFGLMANGIFNLVLIKLNKLQIYGKLPKTFTYLFFGLNFLMGFREYEMVEALPIVEFIVIYCFFYFDQLNKSLLVQPSELPPTTNIVDLLRNIKIELNENQVQSNQNFIVINKKVLTIVSIGLGLILLELLGFLLGTFIFIVISILSVLTALSFAVPTQVAQQTLTIEDSSIAVMMTYLDILCPIQNLIRKIKI</sequence>
<keyword evidence="1" id="KW-0472">Membrane</keyword>
<dbReference type="OMA" id="AVMMTYL"/>
<evidence type="ECO:0008006" key="4">
    <source>
        <dbReference type="Google" id="ProtNLM"/>
    </source>
</evidence>